<protein>
    <recommendedName>
        <fullName evidence="6">DinB family protein</fullName>
    </recommendedName>
</protein>
<gene>
    <name evidence="4" type="ORF">NK6_6605</name>
</gene>
<feature type="binding site" evidence="3">
    <location>
        <position position="17"/>
    </location>
    <ligand>
        <name>a divalent metal cation</name>
        <dbReference type="ChEBI" id="CHEBI:60240"/>
    </ligand>
</feature>
<evidence type="ECO:0000313" key="4">
    <source>
        <dbReference type="EMBL" id="BAR59756.1"/>
    </source>
</evidence>
<dbReference type="EMBL" id="AP014685">
    <property type="protein sequence ID" value="BAR59756.1"/>
    <property type="molecule type" value="Genomic_DNA"/>
</dbReference>
<feature type="binding site" evidence="3">
    <location>
        <position position="21"/>
    </location>
    <ligand>
        <name>a divalent metal cation</name>
        <dbReference type="ChEBI" id="CHEBI:60240"/>
    </ligand>
</feature>
<organism evidence="4 5">
    <name type="scientific">Bradyrhizobium diazoefficiens</name>
    <dbReference type="NCBI Taxonomy" id="1355477"/>
    <lineage>
        <taxon>Bacteria</taxon>
        <taxon>Pseudomonadati</taxon>
        <taxon>Pseudomonadota</taxon>
        <taxon>Alphaproteobacteria</taxon>
        <taxon>Hyphomicrobiales</taxon>
        <taxon>Nitrobacteraceae</taxon>
        <taxon>Bradyrhizobium</taxon>
    </lineage>
</organism>
<evidence type="ECO:0000256" key="3">
    <source>
        <dbReference type="PIRSR" id="PIRSR607837-1"/>
    </source>
</evidence>
<dbReference type="AlphaFoldDB" id="A0A0E4FXT2"/>
<sequence length="31" mass="3585">MPQSQDLADILMHIFNHQTHHRGQAHACLSF</sequence>
<proteinExistence type="inferred from homology"/>
<evidence type="ECO:0000313" key="5">
    <source>
        <dbReference type="Proteomes" id="UP000063308"/>
    </source>
</evidence>
<dbReference type="InterPro" id="IPR007837">
    <property type="entry name" value="DinB"/>
</dbReference>
<keyword evidence="2 3" id="KW-0479">Metal-binding</keyword>
<dbReference type="RefSeq" id="WP_074077180.1">
    <property type="nucleotide sequence ID" value="NZ_AXAX01000035.1"/>
</dbReference>
<dbReference type="Proteomes" id="UP000063308">
    <property type="component" value="Chromosome"/>
</dbReference>
<name>A0A0E4FXT2_9BRAD</name>
<reference evidence="4 5" key="1">
    <citation type="submission" date="2014-11" db="EMBL/GenBank/DDBJ databases">
        <title>Symbiosis island explosion on the genome of extra-slow-growing strains of soybean bradyrhizobia with massive insertion sequences.</title>
        <authorList>
            <person name="Iida T."/>
            <person name="Minamisawa K."/>
        </authorList>
    </citation>
    <scope>NUCLEOTIDE SEQUENCE [LARGE SCALE GENOMIC DNA]</scope>
    <source>
        <strain evidence="4 5">NK6</strain>
    </source>
</reference>
<evidence type="ECO:0008006" key="6">
    <source>
        <dbReference type="Google" id="ProtNLM"/>
    </source>
</evidence>
<dbReference type="Gene3D" id="1.20.120.450">
    <property type="entry name" value="dinb family like domain"/>
    <property type="match status" value="1"/>
</dbReference>
<evidence type="ECO:0000256" key="1">
    <source>
        <dbReference type="ARBA" id="ARBA00008635"/>
    </source>
</evidence>
<accession>A0A0E4FXT2</accession>
<dbReference type="GO" id="GO:0046872">
    <property type="term" value="F:metal ion binding"/>
    <property type="evidence" value="ECO:0007669"/>
    <property type="project" value="UniProtKB-KW"/>
</dbReference>
<dbReference type="Pfam" id="PF05163">
    <property type="entry name" value="DinB"/>
    <property type="match status" value="1"/>
</dbReference>
<dbReference type="SUPFAM" id="SSF109854">
    <property type="entry name" value="DinB/YfiT-like putative metalloenzymes"/>
    <property type="match status" value="1"/>
</dbReference>
<evidence type="ECO:0000256" key="2">
    <source>
        <dbReference type="ARBA" id="ARBA00022723"/>
    </source>
</evidence>
<dbReference type="InterPro" id="IPR034660">
    <property type="entry name" value="DinB/YfiT-like"/>
</dbReference>
<comment type="similarity">
    <text evidence="1">Belongs to the DinB family.</text>
</comment>